<dbReference type="RefSeq" id="WP_315907785.1">
    <property type="nucleotide sequence ID" value="NZ_JAOPKC010000001.1"/>
</dbReference>
<keyword evidence="3" id="KW-0804">Transcription</keyword>
<dbReference type="SUPFAM" id="SSF46785">
    <property type="entry name" value="Winged helix' DNA-binding domain"/>
    <property type="match status" value="1"/>
</dbReference>
<name>A0AAE3LE18_9EURY</name>
<keyword evidence="7" id="KW-1185">Reference proteome</keyword>
<evidence type="ECO:0000313" key="6">
    <source>
        <dbReference type="EMBL" id="MCU4725370.1"/>
    </source>
</evidence>
<protein>
    <submittedName>
        <fullName evidence="6">Helix-turn-helix transcriptional regulator</fullName>
    </submittedName>
</protein>
<evidence type="ECO:0000313" key="5">
    <source>
        <dbReference type="EMBL" id="MCU4717024.1"/>
    </source>
</evidence>
<dbReference type="InterPro" id="IPR002577">
    <property type="entry name" value="HTH_HxlR"/>
</dbReference>
<keyword evidence="1" id="KW-0805">Transcription regulation</keyword>
<dbReference type="AlphaFoldDB" id="A0AAE3LE18"/>
<dbReference type="EMBL" id="JAOPKC010000001">
    <property type="protein sequence ID" value="MCU4717024.1"/>
    <property type="molecule type" value="Genomic_DNA"/>
</dbReference>
<dbReference type="EMBL" id="JAOPKD010000001">
    <property type="protein sequence ID" value="MCU4725370.1"/>
    <property type="molecule type" value="Genomic_DNA"/>
</dbReference>
<sequence length="127" mass="13975">MSSESGTVSSSGSGAGIDRPIFVEPDEVFDAVQETLSRKWHLRIVYQLLENGPLGFSALKREIAGVSSKMLSESLTTLEEERLVDREIVNDQPVRVEYSLTERGDALEPVVSELISWGVEHGLEEGV</sequence>
<dbReference type="InterPro" id="IPR011991">
    <property type="entry name" value="ArsR-like_HTH"/>
</dbReference>
<dbReference type="InterPro" id="IPR036388">
    <property type="entry name" value="WH-like_DNA-bd_sf"/>
</dbReference>
<proteinExistence type="predicted"/>
<accession>A0AAE3LE18</accession>
<dbReference type="CDD" id="cd00090">
    <property type="entry name" value="HTH_ARSR"/>
    <property type="match status" value="1"/>
</dbReference>
<dbReference type="PANTHER" id="PTHR33204">
    <property type="entry name" value="TRANSCRIPTIONAL REGULATOR, MARR FAMILY"/>
    <property type="match status" value="1"/>
</dbReference>
<dbReference type="GO" id="GO:0003677">
    <property type="term" value="F:DNA binding"/>
    <property type="evidence" value="ECO:0007669"/>
    <property type="project" value="UniProtKB-KW"/>
</dbReference>
<reference evidence="6" key="1">
    <citation type="submission" date="2023-02" db="EMBL/GenBank/DDBJ databases">
        <title>Enrichment on poylsaccharides allowed isolation of novel metabolic and taxonomic groups of Haloarchaea.</title>
        <authorList>
            <person name="Sorokin D.Y."/>
            <person name="Elcheninov A.G."/>
            <person name="Khizhniak T.V."/>
            <person name="Kolganova T.V."/>
            <person name="Kublanov I.V."/>
        </authorList>
    </citation>
    <scope>NUCLEOTIDE SEQUENCE</scope>
    <source>
        <strain evidence="5 7">HArc-curdl5-1</strain>
        <strain evidence="6">HArc-curdl7</strain>
    </source>
</reference>
<dbReference type="Proteomes" id="UP001208186">
    <property type="component" value="Unassembled WGS sequence"/>
</dbReference>
<keyword evidence="2" id="KW-0238">DNA-binding</keyword>
<dbReference type="Pfam" id="PF01638">
    <property type="entry name" value="HxlR"/>
    <property type="match status" value="1"/>
</dbReference>
<dbReference type="PANTHER" id="PTHR33204:SF18">
    <property type="entry name" value="TRANSCRIPTIONAL REGULATORY PROTEIN"/>
    <property type="match status" value="1"/>
</dbReference>
<organism evidence="6 8">
    <name type="scientific">Halapricum hydrolyticum</name>
    <dbReference type="NCBI Taxonomy" id="2979991"/>
    <lineage>
        <taxon>Archaea</taxon>
        <taxon>Methanobacteriati</taxon>
        <taxon>Methanobacteriota</taxon>
        <taxon>Stenosarchaea group</taxon>
        <taxon>Halobacteria</taxon>
        <taxon>Halobacteriales</taxon>
        <taxon>Haloarculaceae</taxon>
        <taxon>Halapricum</taxon>
    </lineage>
</organism>
<dbReference type="InterPro" id="IPR036390">
    <property type="entry name" value="WH_DNA-bd_sf"/>
</dbReference>
<evidence type="ECO:0000313" key="7">
    <source>
        <dbReference type="Proteomes" id="UP001208186"/>
    </source>
</evidence>
<evidence type="ECO:0000256" key="2">
    <source>
        <dbReference type="ARBA" id="ARBA00023125"/>
    </source>
</evidence>
<dbReference type="Proteomes" id="UP001209746">
    <property type="component" value="Unassembled WGS sequence"/>
</dbReference>
<comment type="caution">
    <text evidence="6">The sequence shown here is derived from an EMBL/GenBank/DDBJ whole genome shotgun (WGS) entry which is preliminary data.</text>
</comment>
<evidence type="ECO:0000313" key="8">
    <source>
        <dbReference type="Proteomes" id="UP001209746"/>
    </source>
</evidence>
<evidence type="ECO:0000259" key="4">
    <source>
        <dbReference type="PROSITE" id="PS51118"/>
    </source>
</evidence>
<gene>
    <name evidence="6" type="ORF">OB914_00045</name>
    <name evidence="5" type="ORF">OB916_02970</name>
</gene>
<feature type="domain" description="HTH hxlR-type" evidence="4">
    <location>
        <begin position="24"/>
        <end position="126"/>
    </location>
</feature>
<evidence type="ECO:0000256" key="3">
    <source>
        <dbReference type="ARBA" id="ARBA00023163"/>
    </source>
</evidence>
<dbReference type="PROSITE" id="PS51118">
    <property type="entry name" value="HTH_HXLR"/>
    <property type="match status" value="1"/>
</dbReference>
<dbReference type="Gene3D" id="1.10.10.10">
    <property type="entry name" value="Winged helix-like DNA-binding domain superfamily/Winged helix DNA-binding domain"/>
    <property type="match status" value="1"/>
</dbReference>
<evidence type="ECO:0000256" key="1">
    <source>
        <dbReference type="ARBA" id="ARBA00023015"/>
    </source>
</evidence>